<dbReference type="Gramene" id="TuG1812G0200005118.01.T01">
    <property type="protein sequence ID" value="TuG1812G0200005118.01.T01"/>
    <property type="gene ID" value="TuG1812G0200005118.01"/>
</dbReference>
<accession>A0A8R7PK10</accession>
<dbReference type="AlphaFoldDB" id="A0A8R7PK10"/>
<evidence type="ECO:0000313" key="1">
    <source>
        <dbReference type="EnsemblPlants" id="TuG1812G0200005118.01.T01"/>
    </source>
</evidence>
<organism evidence="1 2">
    <name type="scientific">Triticum urartu</name>
    <name type="common">Red wild einkorn</name>
    <name type="synonym">Crithodium urartu</name>
    <dbReference type="NCBI Taxonomy" id="4572"/>
    <lineage>
        <taxon>Eukaryota</taxon>
        <taxon>Viridiplantae</taxon>
        <taxon>Streptophyta</taxon>
        <taxon>Embryophyta</taxon>
        <taxon>Tracheophyta</taxon>
        <taxon>Spermatophyta</taxon>
        <taxon>Magnoliopsida</taxon>
        <taxon>Liliopsida</taxon>
        <taxon>Poales</taxon>
        <taxon>Poaceae</taxon>
        <taxon>BOP clade</taxon>
        <taxon>Pooideae</taxon>
        <taxon>Triticodae</taxon>
        <taxon>Triticeae</taxon>
        <taxon>Triticinae</taxon>
        <taxon>Triticum</taxon>
    </lineage>
</organism>
<keyword evidence="2" id="KW-1185">Reference proteome</keyword>
<reference evidence="1" key="2">
    <citation type="submission" date="2018-03" db="EMBL/GenBank/DDBJ databases">
        <title>The Triticum urartu genome reveals the dynamic nature of wheat genome evolution.</title>
        <authorList>
            <person name="Ling H."/>
            <person name="Ma B."/>
            <person name="Shi X."/>
            <person name="Liu H."/>
            <person name="Dong L."/>
            <person name="Sun H."/>
            <person name="Cao Y."/>
            <person name="Gao Q."/>
            <person name="Zheng S."/>
            <person name="Li Y."/>
            <person name="Yu Y."/>
            <person name="Du H."/>
            <person name="Qi M."/>
            <person name="Li Y."/>
            <person name="Yu H."/>
            <person name="Cui Y."/>
            <person name="Wang N."/>
            <person name="Chen C."/>
            <person name="Wu H."/>
            <person name="Zhao Y."/>
            <person name="Zhang J."/>
            <person name="Li Y."/>
            <person name="Zhou W."/>
            <person name="Zhang B."/>
            <person name="Hu W."/>
            <person name="Eijk M."/>
            <person name="Tang J."/>
            <person name="Witsenboer H."/>
            <person name="Zhao S."/>
            <person name="Li Z."/>
            <person name="Zhang A."/>
            <person name="Wang D."/>
            <person name="Liang C."/>
        </authorList>
    </citation>
    <scope>NUCLEOTIDE SEQUENCE [LARGE SCALE GENOMIC DNA]</scope>
    <source>
        <strain evidence="1">cv. G1812</strain>
    </source>
</reference>
<protein>
    <submittedName>
        <fullName evidence="1">Uncharacterized protein</fullName>
    </submittedName>
</protein>
<dbReference type="EnsemblPlants" id="TuG1812G0200005118.01.T01">
    <property type="protein sequence ID" value="TuG1812G0200005118.01.T01"/>
    <property type="gene ID" value="TuG1812G0200005118.01"/>
</dbReference>
<dbReference type="Proteomes" id="UP000015106">
    <property type="component" value="Chromosome 2"/>
</dbReference>
<proteinExistence type="predicted"/>
<reference evidence="2" key="1">
    <citation type="journal article" date="2013" name="Nature">
        <title>Draft genome of the wheat A-genome progenitor Triticum urartu.</title>
        <authorList>
            <person name="Ling H.Q."/>
            <person name="Zhao S."/>
            <person name="Liu D."/>
            <person name="Wang J."/>
            <person name="Sun H."/>
            <person name="Zhang C."/>
            <person name="Fan H."/>
            <person name="Li D."/>
            <person name="Dong L."/>
            <person name="Tao Y."/>
            <person name="Gao C."/>
            <person name="Wu H."/>
            <person name="Li Y."/>
            <person name="Cui Y."/>
            <person name="Guo X."/>
            <person name="Zheng S."/>
            <person name="Wang B."/>
            <person name="Yu K."/>
            <person name="Liang Q."/>
            <person name="Yang W."/>
            <person name="Lou X."/>
            <person name="Chen J."/>
            <person name="Feng M."/>
            <person name="Jian J."/>
            <person name="Zhang X."/>
            <person name="Luo G."/>
            <person name="Jiang Y."/>
            <person name="Liu J."/>
            <person name="Wang Z."/>
            <person name="Sha Y."/>
            <person name="Zhang B."/>
            <person name="Wu H."/>
            <person name="Tang D."/>
            <person name="Shen Q."/>
            <person name="Xue P."/>
            <person name="Zou S."/>
            <person name="Wang X."/>
            <person name="Liu X."/>
            <person name="Wang F."/>
            <person name="Yang Y."/>
            <person name="An X."/>
            <person name="Dong Z."/>
            <person name="Zhang K."/>
            <person name="Zhang X."/>
            <person name="Luo M.C."/>
            <person name="Dvorak J."/>
            <person name="Tong Y."/>
            <person name="Wang J."/>
            <person name="Yang H."/>
            <person name="Li Z."/>
            <person name="Wang D."/>
            <person name="Zhang A."/>
            <person name="Wang J."/>
        </authorList>
    </citation>
    <scope>NUCLEOTIDE SEQUENCE</scope>
    <source>
        <strain evidence="2">cv. G1812</strain>
    </source>
</reference>
<evidence type="ECO:0000313" key="2">
    <source>
        <dbReference type="Proteomes" id="UP000015106"/>
    </source>
</evidence>
<name>A0A8R7PK10_TRIUA</name>
<reference evidence="1" key="3">
    <citation type="submission" date="2022-06" db="UniProtKB">
        <authorList>
            <consortium name="EnsemblPlants"/>
        </authorList>
    </citation>
    <scope>IDENTIFICATION</scope>
</reference>
<sequence>GSAAASSLLQKDVSEVDDGAGALRLRMESGNPEKANVVVDEYVDIEDETADLPISGRREWC</sequence>